<dbReference type="Proteomes" id="UP000198551">
    <property type="component" value="Unassembled WGS sequence"/>
</dbReference>
<sequence>MDISLRTEESRGDTPALNRTRGPGTDEIGIIIDSAQVKRGPYLGKTISTVLLESTGECRFYLDDRLEKL</sequence>
<gene>
    <name evidence="2" type="ORF">GA0070215_1312</name>
</gene>
<evidence type="ECO:0000313" key="3">
    <source>
        <dbReference type="Proteomes" id="UP000198551"/>
    </source>
</evidence>
<dbReference type="AlphaFoldDB" id="A0A1C5AH75"/>
<name>A0A1C5AH75_9ACTN</name>
<organism evidence="2 3">
    <name type="scientific">Micromonospora marina</name>
    <dbReference type="NCBI Taxonomy" id="307120"/>
    <lineage>
        <taxon>Bacteria</taxon>
        <taxon>Bacillati</taxon>
        <taxon>Actinomycetota</taxon>
        <taxon>Actinomycetes</taxon>
        <taxon>Micromonosporales</taxon>
        <taxon>Micromonosporaceae</taxon>
        <taxon>Micromonospora</taxon>
    </lineage>
</organism>
<proteinExistence type="predicted"/>
<dbReference type="RefSeq" id="WP_091050905.1">
    <property type="nucleotide sequence ID" value="NZ_FMCV01000031.1"/>
</dbReference>
<accession>A0A1C5AH75</accession>
<keyword evidence="3" id="KW-1185">Reference proteome</keyword>
<dbReference type="EMBL" id="FMCV01000031">
    <property type="protein sequence ID" value="SCF44560.1"/>
    <property type="molecule type" value="Genomic_DNA"/>
</dbReference>
<reference evidence="3" key="1">
    <citation type="submission" date="2016-06" db="EMBL/GenBank/DDBJ databases">
        <authorList>
            <person name="Varghese N."/>
        </authorList>
    </citation>
    <scope>NUCLEOTIDE SEQUENCE [LARGE SCALE GENOMIC DNA]</scope>
    <source>
        <strain evidence="3">DSM 45555</strain>
    </source>
</reference>
<protein>
    <submittedName>
        <fullName evidence="2">Uncharacterized protein</fullName>
    </submittedName>
</protein>
<evidence type="ECO:0000256" key="1">
    <source>
        <dbReference type="SAM" id="MobiDB-lite"/>
    </source>
</evidence>
<feature type="compositionally biased region" description="Basic and acidic residues" evidence="1">
    <location>
        <begin position="1"/>
        <end position="12"/>
    </location>
</feature>
<evidence type="ECO:0000313" key="2">
    <source>
        <dbReference type="EMBL" id="SCF44560.1"/>
    </source>
</evidence>
<feature type="region of interest" description="Disordered" evidence="1">
    <location>
        <begin position="1"/>
        <end position="25"/>
    </location>
</feature>